<proteinExistence type="predicted"/>
<dbReference type="EMBL" id="JH711942">
    <property type="protein sequence ID" value="EIW51216.1"/>
    <property type="molecule type" value="Genomic_DNA"/>
</dbReference>
<dbReference type="KEGG" id="tvs:TRAVEDRAFT_25143"/>
<name>R7S650_TRAVS</name>
<dbReference type="RefSeq" id="XP_008045898.1">
    <property type="nucleotide sequence ID" value="XM_008047707.1"/>
</dbReference>
<keyword evidence="2" id="KW-1185">Reference proteome</keyword>
<accession>R7S650</accession>
<evidence type="ECO:0000313" key="2">
    <source>
        <dbReference type="Proteomes" id="UP000054317"/>
    </source>
</evidence>
<feature type="non-terminal residue" evidence="1">
    <location>
        <position position="1"/>
    </location>
</feature>
<dbReference type="AlphaFoldDB" id="R7S650"/>
<dbReference type="Proteomes" id="UP000054317">
    <property type="component" value="Unassembled WGS sequence"/>
</dbReference>
<evidence type="ECO:0000313" key="1">
    <source>
        <dbReference type="EMBL" id="EIW51216.1"/>
    </source>
</evidence>
<protein>
    <submittedName>
        <fullName evidence="1">Uncharacterized protein</fullName>
    </submittedName>
</protein>
<gene>
    <name evidence="1" type="ORF">TRAVEDRAFT_25143</name>
</gene>
<sequence>PDHALSLQQVLRLRLPHETYFKYMVCLVGPGLRPAYPDLYITPDMCILILPNTGHPMADREALRSDPPFPFGNFYHWSASDMRLDIRVVNDGRDYGVGPRTTLPVGQHVKMVGIQNRDMWLSSCARKERDGTQHVAGVPVQAEERDSQPLLVESMRRERSCTSAQSPSPAVIVKDIGYVGINEYGELEVSLDVGAHFKGDTDVPNRMEFMRQRDALIRIIEESKLLAKKALEDTKSIIAA</sequence>
<organism evidence="1 2">
    <name type="scientific">Trametes versicolor (strain FP-101664)</name>
    <name type="common">White-rot fungus</name>
    <name type="synonym">Coriolus versicolor</name>
    <dbReference type="NCBI Taxonomy" id="717944"/>
    <lineage>
        <taxon>Eukaryota</taxon>
        <taxon>Fungi</taxon>
        <taxon>Dikarya</taxon>
        <taxon>Basidiomycota</taxon>
        <taxon>Agaricomycotina</taxon>
        <taxon>Agaricomycetes</taxon>
        <taxon>Polyporales</taxon>
        <taxon>Polyporaceae</taxon>
        <taxon>Trametes</taxon>
    </lineage>
</organism>
<reference evidence="2" key="1">
    <citation type="journal article" date="2012" name="Science">
        <title>The Paleozoic origin of enzymatic lignin decomposition reconstructed from 31 fungal genomes.</title>
        <authorList>
            <person name="Floudas D."/>
            <person name="Binder M."/>
            <person name="Riley R."/>
            <person name="Barry K."/>
            <person name="Blanchette R.A."/>
            <person name="Henrissat B."/>
            <person name="Martinez A.T."/>
            <person name="Otillar R."/>
            <person name="Spatafora J.W."/>
            <person name="Yadav J.S."/>
            <person name="Aerts A."/>
            <person name="Benoit I."/>
            <person name="Boyd A."/>
            <person name="Carlson A."/>
            <person name="Copeland A."/>
            <person name="Coutinho P.M."/>
            <person name="de Vries R.P."/>
            <person name="Ferreira P."/>
            <person name="Findley K."/>
            <person name="Foster B."/>
            <person name="Gaskell J."/>
            <person name="Glotzer D."/>
            <person name="Gorecki P."/>
            <person name="Heitman J."/>
            <person name="Hesse C."/>
            <person name="Hori C."/>
            <person name="Igarashi K."/>
            <person name="Jurgens J.A."/>
            <person name="Kallen N."/>
            <person name="Kersten P."/>
            <person name="Kohler A."/>
            <person name="Kuees U."/>
            <person name="Kumar T.K.A."/>
            <person name="Kuo A."/>
            <person name="LaButti K."/>
            <person name="Larrondo L.F."/>
            <person name="Lindquist E."/>
            <person name="Ling A."/>
            <person name="Lombard V."/>
            <person name="Lucas S."/>
            <person name="Lundell T."/>
            <person name="Martin R."/>
            <person name="McLaughlin D.J."/>
            <person name="Morgenstern I."/>
            <person name="Morin E."/>
            <person name="Murat C."/>
            <person name="Nagy L.G."/>
            <person name="Nolan M."/>
            <person name="Ohm R.A."/>
            <person name="Patyshakuliyeva A."/>
            <person name="Rokas A."/>
            <person name="Ruiz-Duenas F.J."/>
            <person name="Sabat G."/>
            <person name="Salamov A."/>
            <person name="Samejima M."/>
            <person name="Schmutz J."/>
            <person name="Slot J.C."/>
            <person name="St John F."/>
            <person name="Stenlid J."/>
            <person name="Sun H."/>
            <person name="Sun S."/>
            <person name="Syed K."/>
            <person name="Tsang A."/>
            <person name="Wiebenga A."/>
            <person name="Young D."/>
            <person name="Pisabarro A."/>
            <person name="Eastwood D.C."/>
            <person name="Martin F."/>
            <person name="Cullen D."/>
            <person name="Grigoriev I.V."/>
            <person name="Hibbett D.S."/>
        </authorList>
    </citation>
    <scope>NUCLEOTIDE SEQUENCE [LARGE SCALE GENOMIC DNA]</scope>
    <source>
        <strain evidence="2">FP-101664</strain>
    </source>
</reference>
<dbReference type="GeneID" id="19412469"/>